<gene>
    <name evidence="2" type="ORF">CHRIB12_LOCUS23300</name>
    <name evidence="3" type="ORF">RhiirA1_496884</name>
</gene>
<organism evidence="3 4">
    <name type="scientific">Rhizophagus irregularis</name>
    <dbReference type="NCBI Taxonomy" id="588596"/>
    <lineage>
        <taxon>Eukaryota</taxon>
        <taxon>Fungi</taxon>
        <taxon>Fungi incertae sedis</taxon>
        <taxon>Mucoromycota</taxon>
        <taxon>Glomeromycotina</taxon>
        <taxon>Glomeromycetes</taxon>
        <taxon>Glomerales</taxon>
        <taxon>Glomeraceae</taxon>
        <taxon>Rhizophagus</taxon>
    </lineage>
</organism>
<evidence type="ECO:0000313" key="4">
    <source>
        <dbReference type="Proteomes" id="UP000232688"/>
    </source>
</evidence>
<proteinExistence type="predicted"/>
<evidence type="ECO:0000256" key="1">
    <source>
        <dbReference type="SAM" id="MobiDB-lite"/>
    </source>
</evidence>
<name>A0A2N0R3R4_9GLOM</name>
<protein>
    <submittedName>
        <fullName evidence="3">Uncharacterized protein</fullName>
    </submittedName>
</protein>
<reference evidence="3 4" key="1">
    <citation type="submission" date="2017-10" db="EMBL/GenBank/DDBJ databases">
        <title>Extensive intraspecific genome diversity in a model arbuscular mycorrhizal fungus.</title>
        <authorList>
            <person name="Chen E.C.H."/>
            <person name="Morin E."/>
            <person name="Baudet D."/>
            <person name="Noel J."/>
            <person name="Ndikumana S."/>
            <person name="Charron P."/>
            <person name="St-Onge C."/>
            <person name="Giorgi J."/>
            <person name="Grigoriev I.V."/>
            <person name="Roux C."/>
            <person name="Martin F.M."/>
            <person name="Corradi N."/>
        </authorList>
    </citation>
    <scope>NUCLEOTIDE SEQUENCE [LARGE SCALE GENOMIC DNA]</scope>
    <source>
        <strain evidence="3 4">A1</strain>
    </source>
</reference>
<dbReference type="VEuPathDB" id="FungiDB:RhiirA1_496884"/>
<reference evidence="3 4" key="2">
    <citation type="submission" date="2017-10" db="EMBL/GenBank/DDBJ databases">
        <title>Genome analyses suggest a sexual origin of heterokaryosis in a supposedly ancient asexual fungus.</title>
        <authorList>
            <person name="Corradi N."/>
            <person name="Sedzielewska K."/>
            <person name="Noel J."/>
            <person name="Charron P."/>
            <person name="Farinelli L."/>
            <person name="Marton T."/>
            <person name="Kruger M."/>
            <person name="Pelin A."/>
            <person name="Brachmann A."/>
            <person name="Corradi N."/>
        </authorList>
    </citation>
    <scope>NUCLEOTIDE SEQUENCE [LARGE SCALE GENOMIC DNA]</scope>
    <source>
        <strain evidence="3 4">A1</strain>
    </source>
</reference>
<dbReference type="AlphaFoldDB" id="A0A2N0R3R4"/>
<accession>A0A2N0R3R4</accession>
<feature type="compositionally biased region" description="Basic and acidic residues" evidence="1">
    <location>
        <begin position="57"/>
        <end position="76"/>
    </location>
</feature>
<dbReference type="EMBL" id="LLXH01001672">
    <property type="protein sequence ID" value="PKC57952.1"/>
    <property type="molecule type" value="Genomic_DNA"/>
</dbReference>
<dbReference type="Proteomes" id="UP000684084">
    <property type="component" value="Unassembled WGS sequence"/>
</dbReference>
<sequence length="147" mass="16973">MLRNKHRKANIATLPFRIRNNFRRLPNRFSQPQDVILSDNVSIETMLQDFEDGNVNGEEHNNDGDDHDYLEQRGDDDYFEQSDDDHLGQRSDLEQHEESDYLMSSESDYLMSSESDYLMSSESDEDYATSSLDDADTGTMILCGNKT</sequence>
<evidence type="ECO:0000313" key="2">
    <source>
        <dbReference type="EMBL" id="CAB5394377.1"/>
    </source>
</evidence>
<dbReference type="Proteomes" id="UP000232688">
    <property type="component" value="Unassembled WGS sequence"/>
</dbReference>
<evidence type="ECO:0000313" key="3">
    <source>
        <dbReference type="EMBL" id="PKC57952.1"/>
    </source>
</evidence>
<comment type="caution">
    <text evidence="3">The sequence shown here is derived from an EMBL/GenBank/DDBJ whole genome shotgun (WGS) entry which is preliminary data.</text>
</comment>
<feature type="compositionally biased region" description="Low complexity" evidence="1">
    <location>
        <begin position="101"/>
        <end position="121"/>
    </location>
</feature>
<reference evidence="2" key="3">
    <citation type="submission" date="2020-05" db="EMBL/GenBank/DDBJ databases">
        <authorList>
            <person name="Rincon C."/>
            <person name="Sanders R I."/>
            <person name="Robbins C."/>
            <person name="Chaturvedi A."/>
        </authorList>
    </citation>
    <scope>NUCLEOTIDE SEQUENCE</scope>
    <source>
        <strain evidence="2">CHB12</strain>
    </source>
</reference>
<dbReference type="OrthoDB" id="2468162at2759"/>
<dbReference type="EMBL" id="CAGKOT010000088">
    <property type="protein sequence ID" value="CAB5394377.1"/>
    <property type="molecule type" value="Genomic_DNA"/>
</dbReference>
<feature type="compositionally biased region" description="Basic and acidic residues" evidence="1">
    <location>
        <begin position="84"/>
        <end position="99"/>
    </location>
</feature>
<feature type="region of interest" description="Disordered" evidence="1">
    <location>
        <begin position="51"/>
        <end position="138"/>
    </location>
</feature>